<evidence type="ECO:0000256" key="1">
    <source>
        <dbReference type="ARBA" id="ARBA00023015"/>
    </source>
</evidence>
<dbReference type="RefSeq" id="WP_015781283.1">
    <property type="nucleotide sequence ID" value="NC_013166.1"/>
</dbReference>
<accession>C7R8B3</accession>
<evidence type="ECO:0000256" key="2">
    <source>
        <dbReference type="ARBA" id="ARBA00023125"/>
    </source>
</evidence>
<keyword evidence="1" id="KW-0805">Transcription regulation</keyword>
<dbReference type="KEGG" id="kko:Kkor_2269"/>
<dbReference type="InterPro" id="IPR009057">
    <property type="entry name" value="Homeodomain-like_sf"/>
</dbReference>
<keyword evidence="7" id="KW-1185">Reference proteome</keyword>
<dbReference type="PRINTS" id="PR00455">
    <property type="entry name" value="HTHTETR"/>
</dbReference>
<dbReference type="PROSITE" id="PS50977">
    <property type="entry name" value="HTH_TETR_2"/>
    <property type="match status" value="1"/>
</dbReference>
<keyword evidence="2 4" id="KW-0238">DNA-binding</keyword>
<sequence length="194" mass="23232">MNIHFTFYSMPKRQQILEAGIRLFVERGLQGTSMSLLAKEANVATGSVYNYFDSKEQLINEIFLYVKRREAEFLLEHYHSQDSYEQRFKELYRSTIQFMLDNCLYFRFSHLYGLSPVIEDKTREQLLHVFEPFIKLYQEAYDQAIIRVNTIPDTHIQIYGGFSYFMHWQYLNNQSINESLIEQMVEFAWAAIKN</sequence>
<keyword evidence="3" id="KW-0804">Transcription</keyword>
<dbReference type="PANTHER" id="PTHR30055">
    <property type="entry name" value="HTH-TYPE TRANSCRIPTIONAL REGULATOR RUTR"/>
    <property type="match status" value="1"/>
</dbReference>
<name>C7R8B3_KANKD</name>
<feature type="domain" description="HTH tetR-type" evidence="5">
    <location>
        <begin position="10"/>
        <end position="70"/>
    </location>
</feature>
<dbReference type="Pfam" id="PF00440">
    <property type="entry name" value="TetR_N"/>
    <property type="match status" value="1"/>
</dbReference>
<protein>
    <submittedName>
        <fullName evidence="6">Transcriptional regulator, TetR family</fullName>
    </submittedName>
</protein>
<dbReference type="GO" id="GO:0003677">
    <property type="term" value="F:DNA binding"/>
    <property type="evidence" value="ECO:0007669"/>
    <property type="project" value="UniProtKB-UniRule"/>
</dbReference>
<dbReference type="FunFam" id="1.10.10.60:FF:000141">
    <property type="entry name" value="TetR family transcriptional regulator"/>
    <property type="match status" value="1"/>
</dbReference>
<dbReference type="AlphaFoldDB" id="C7R8B3"/>
<dbReference type="HOGENOM" id="CLU_069356_12_9_6"/>
<dbReference type="InterPro" id="IPR050109">
    <property type="entry name" value="HTH-type_TetR-like_transc_reg"/>
</dbReference>
<evidence type="ECO:0000313" key="6">
    <source>
        <dbReference type="EMBL" id="ACV27678.1"/>
    </source>
</evidence>
<evidence type="ECO:0000259" key="5">
    <source>
        <dbReference type="PROSITE" id="PS50977"/>
    </source>
</evidence>
<organism evidence="6 7">
    <name type="scientific">Kangiella koreensis (strain DSM 16069 / JCM 12317 / KCTC 12182 / SW-125)</name>
    <dbReference type="NCBI Taxonomy" id="523791"/>
    <lineage>
        <taxon>Bacteria</taxon>
        <taxon>Pseudomonadati</taxon>
        <taxon>Pseudomonadota</taxon>
        <taxon>Gammaproteobacteria</taxon>
        <taxon>Kangiellales</taxon>
        <taxon>Kangiellaceae</taxon>
        <taxon>Kangiella</taxon>
    </lineage>
</organism>
<dbReference type="PANTHER" id="PTHR30055:SF222">
    <property type="entry name" value="REGULATORY PROTEIN"/>
    <property type="match status" value="1"/>
</dbReference>
<gene>
    <name evidence="6" type="ordered locus">Kkor_2269</name>
</gene>
<dbReference type="InterPro" id="IPR001647">
    <property type="entry name" value="HTH_TetR"/>
</dbReference>
<reference evidence="6 7" key="1">
    <citation type="journal article" date="2009" name="Stand. Genomic Sci.">
        <title>Complete genome sequence of Kangiella koreensis type strain (SW-125).</title>
        <authorList>
            <person name="Han C."/>
            <person name="Sikorski J."/>
            <person name="Lapidus A."/>
            <person name="Nolan M."/>
            <person name="Glavina Del Rio T."/>
            <person name="Tice H."/>
            <person name="Cheng J.F."/>
            <person name="Lucas S."/>
            <person name="Chen F."/>
            <person name="Copeland A."/>
            <person name="Ivanova N."/>
            <person name="Mavromatis K."/>
            <person name="Ovchinnikova G."/>
            <person name="Pati A."/>
            <person name="Bruce D."/>
            <person name="Goodwin L."/>
            <person name="Pitluck S."/>
            <person name="Chen A."/>
            <person name="Palaniappan K."/>
            <person name="Land M."/>
            <person name="Hauser L."/>
            <person name="Chang Y.J."/>
            <person name="Jeffries C.D."/>
            <person name="Chain P."/>
            <person name="Saunders E."/>
            <person name="Brettin T."/>
            <person name="Goker M."/>
            <person name="Tindall B.J."/>
            <person name="Bristow J."/>
            <person name="Eisen J.A."/>
            <person name="Markowitz V."/>
            <person name="Hugenholtz P."/>
            <person name="Kyrpides N.C."/>
            <person name="Klenk H.P."/>
            <person name="Detter J.C."/>
        </authorList>
    </citation>
    <scope>NUCLEOTIDE SEQUENCE [LARGE SCALE GENOMIC DNA]</scope>
    <source>
        <strain evidence="7">DSM 16069 / KCTC 12182 / SW-125</strain>
    </source>
</reference>
<evidence type="ECO:0000256" key="4">
    <source>
        <dbReference type="PROSITE-ProRule" id="PRU00335"/>
    </source>
</evidence>
<dbReference type="EMBL" id="CP001707">
    <property type="protein sequence ID" value="ACV27678.1"/>
    <property type="molecule type" value="Genomic_DNA"/>
</dbReference>
<dbReference type="eggNOG" id="COG1309">
    <property type="taxonomic scope" value="Bacteria"/>
</dbReference>
<dbReference type="InterPro" id="IPR023772">
    <property type="entry name" value="DNA-bd_HTH_TetR-type_CS"/>
</dbReference>
<dbReference type="STRING" id="523791.Kkor_2269"/>
<proteinExistence type="predicted"/>
<dbReference type="PROSITE" id="PS01081">
    <property type="entry name" value="HTH_TETR_1"/>
    <property type="match status" value="1"/>
</dbReference>
<dbReference type="SUPFAM" id="SSF46689">
    <property type="entry name" value="Homeodomain-like"/>
    <property type="match status" value="1"/>
</dbReference>
<feature type="DNA-binding region" description="H-T-H motif" evidence="4">
    <location>
        <begin position="33"/>
        <end position="52"/>
    </location>
</feature>
<dbReference type="Proteomes" id="UP000001231">
    <property type="component" value="Chromosome"/>
</dbReference>
<evidence type="ECO:0000313" key="7">
    <source>
        <dbReference type="Proteomes" id="UP000001231"/>
    </source>
</evidence>
<dbReference type="InParanoid" id="C7R8B3"/>
<evidence type="ECO:0000256" key="3">
    <source>
        <dbReference type="ARBA" id="ARBA00023163"/>
    </source>
</evidence>
<dbReference type="Gene3D" id="1.10.357.10">
    <property type="entry name" value="Tetracycline Repressor, domain 2"/>
    <property type="match status" value="1"/>
</dbReference>